<dbReference type="Proteomes" id="UP001447516">
    <property type="component" value="Unassembled WGS sequence"/>
</dbReference>
<keyword evidence="4 5" id="KW-0472">Membrane</keyword>
<comment type="subcellular location">
    <subcellularLocation>
        <location evidence="1">Membrane</location>
        <topology evidence="1">Multi-pass membrane protein</topology>
    </subcellularLocation>
</comment>
<dbReference type="InterPro" id="IPR052902">
    <property type="entry name" value="ABC-2_transporter"/>
</dbReference>
<name>A0ABV0AN33_9ACTN</name>
<sequence length="262" mass="27834">MNATMLGLRRGWIEQLNQWSDRKELFNAVAGSVVTYGLLILWIGDTPVEGTTVTAGTFMTPGFIAFAIFSTGLTALPMLIAADREEGTLLRARTLPRGIRVYLVGRATTVLLTILVNITLVLAFAIPLAGVPAPATPARWFTLGWVVVLGTLAVVPVGAVIGSLLPGPKAGAMLALPAMLLMVVSGVMLPLETMPDLVRRIAEVFPLYWQALGLRAALLPDSVLAAEVAHAWRLGQAAAVLGAWAVGGMVLAPWLLRRVRGK</sequence>
<evidence type="ECO:0000313" key="8">
    <source>
        <dbReference type="Proteomes" id="UP001447516"/>
    </source>
</evidence>
<evidence type="ECO:0000259" key="6">
    <source>
        <dbReference type="PROSITE" id="PS51012"/>
    </source>
</evidence>
<organism evidence="7 8">
    <name type="scientific">Microbispora maris</name>
    <dbReference type="NCBI Taxonomy" id="3144104"/>
    <lineage>
        <taxon>Bacteria</taxon>
        <taxon>Bacillati</taxon>
        <taxon>Actinomycetota</taxon>
        <taxon>Actinomycetes</taxon>
        <taxon>Streptosporangiales</taxon>
        <taxon>Streptosporangiaceae</taxon>
        <taxon>Microbispora</taxon>
    </lineage>
</organism>
<dbReference type="Pfam" id="PF12698">
    <property type="entry name" value="ABC2_membrane_3"/>
    <property type="match status" value="1"/>
</dbReference>
<feature type="transmembrane region" description="Helical" evidence="5">
    <location>
        <begin position="25"/>
        <end position="43"/>
    </location>
</feature>
<keyword evidence="8" id="KW-1185">Reference proteome</keyword>
<dbReference type="InterPro" id="IPR047817">
    <property type="entry name" value="ABC2_TM_bact-type"/>
</dbReference>
<proteinExistence type="predicted"/>
<accession>A0ABV0AN33</accession>
<feature type="transmembrane region" description="Helical" evidence="5">
    <location>
        <begin position="63"/>
        <end position="82"/>
    </location>
</feature>
<keyword evidence="3 5" id="KW-1133">Transmembrane helix</keyword>
<protein>
    <submittedName>
        <fullName evidence="7">ABC transporter permease</fullName>
    </submittedName>
</protein>
<dbReference type="InterPro" id="IPR013525">
    <property type="entry name" value="ABC2_TM"/>
</dbReference>
<comment type="caution">
    <text evidence="7">The sequence shown here is derived from an EMBL/GenBank/DDBJ whole genome shotgun (WGS) entry which is preliminary data.</text>
</comment>
<dbReference type="PANTHER" id="PTHR43027:SF2">
    <property type="entry name" value="TRANSPORT PERMEASE PROTEIN"/>
    <property type="match status" value="1"/>
</dbReference>
<gene>
    <name evidence="7" type="ORF">AAH991_12775</name>
</gene>
<evidence type="ECO:0000256" key="4">
    <source>
        <dbReference type="ARBA" id="ARBA00023136"/>
    </source>
</evidence>
<dbReference type="EMBL" id="JBDJAW010000008">
    <property type="protein sequence ID" value="MEN3535983.1"/>
    <property type="molecule type" value="Genomic_DNA"/>
</dbReference>
<dbReference type="PANTHER" id="PTHR43027">
    <property type="entry name" value="DOXORUBICIN RESISTANCE ABC TRANSPORTER PERMEASE PROTEIN DRRC-RELATED"/>
    <property type="match status" value="1"/>
</dbReference>
<evidence type="ECO:0000256" key="1">
    <source>
        <dbReference type="ARBA" id="ARBA00004141"/>
    </source>
</evidence>
<evidence type="ECO:0000313" key="7">
    <source>
        <dbReference type="EMBL" id="MEN3535983.1"/>
    </source>
</evidence>
<evidence type="ECO:0000256" key="2">
    <source>
        <dbReference type="ARBA" id="ARBA00022692"/>
    </source>
</evidence>
<dbReference type="RefSeq" id="WP_346225994.1">
    <property type="nucleotide sequence ID" value="NZ_JBDJAW010000008.1"/>
</dbReference>
<dbReference type="PROSITE" id="PS51012">
    <property type="entry name" value="ABC_TM2"/>
    <property type="match status" value="1"/>
</dbReference>
<feature type="transmembrane region" description="Helical" evidence="5">
    <location>
        <begin position="237"/>
        <end position="256"/>
    </location>
</feature>
<feature type="transmembrane region" description="Helical" evidence="5">
    <location>
        <begin position="103"/>
        <end position="128"/>
    </location>
</feature>
<reference evidence="7 8" key="1">
    <citation type="submission" date="2024-05" db="EMBL/GenBank/DDBJ databases">
        <title>Microbispora sp.ZYX-F-249.</title>
        <authorList>
            <person name="Xie H."/>
        </authorList>
    </citation>
    <scope>NUCLEOTIDE SEQUENCE [LARGE SCALE GENOMIC DNA]</scope>
    <source>
        <strain evidence="7 8">ZYX-F-249</strain>
    </source>
</reference>
<evidence type="ECO:0000256" key="5">
    <source>
        <dbReference type="SAM" id="Phobius"/>
    </source>
</evidence>
<feature type="transmembrane region" description="Helical" evidence="5">
    <location>
        <begin position="140"/>
        <end position="165"/>
    </location>
</feature>
<feature type="transmembrane region" description="Helical" evidence="5">
    <location>
        <begin position="172"/>
        <end position="191"/>
    </location>
</feature>
<feature type="domain" description="ABC transmembrane type-2" evidence="6">
    <location>
        <begin position="23"/>
        <end position="259"/>
    </location>
</feature>
<keyword evidence="2 5" id="KW-0812">Transmembrane</keyword>
<evidence type="ECO:0000256" key="3">
    <source>
        <dbReference type="ARBA" id="ARBA00022989"/>
    </source>
</evidence>